<keyword evidence="1" id="KW-0812">Transmembrane</keyword>
<evidence type="ECO:0000313" key="5">
    <source>
        <dbReference type="Proteomes" id="UP000323297"/>
    </source>
</evidence>
<feature type="transmembrane region" description="Helical" evidence="1">
    <location>
        <begin position="32"/>
        <end position="51"/>
    </location>
</feature>
<evidence type="ECO:0000256" key="1">
    <source>
        <dbReference type="SAM" id="Phobius"/>
    </source>
</evidence>
<comment type="caution">
    <text evidence="3">The sequence shown here is derived from an EMBL/GenBank/DDBJ whole genome shotgun (WGS) entry which is preliminary data.</text>
</comment>
<dbReference type="NCBIfam" id="NF008492">
    <property type="entry name" value="PRK11403.1"/>
    <property type="match status" value="1"/>
</dbReference>
<dbReference type="PANTHER" id="PTHR37290:SF2">
    <property type="entry name" value="INNER MEMBRANE PROTEIN YIAB"/>
    <property type="match status" value="1"/>
</dbReference>
<dbReference type="PANTHER" id="PTHR37290">
    <property type="entry name" value="INNER MEMBRANE PROTEIN YIAA-RELATED"/>
    <property type="match status" value="1"/>
</dbReference>
<reference evidence="4" key="2">
    <citation type="submission" date="2022-07" db="EMBL/GenBank/DDBJ databases">
        <title>Genome Sequence of Citrobacter portucalensis from Edible Snails.</title>
        <authorList>
            <person name="Okafor A.C."/>
            <person name="Ogbo F.C."/>
            <person name="Ruppitsch W."/>
            <person name="Allerberger F."/>
        </authorList>
    </citation>
    <scope>NUCLEOTIDE SEQUENCE</scope>
    <source>
        <strain evidence="4">Igbk 7</strain>
    </source>
</reference>
<accession>A0A5B0T5T4</accession>
<dbReference type="EMBL" id="JANDBG010000006">
    <property type="protein sequence ID" value="MCX9001859.1"/>
    <property type="molecule type" value="Genomic_DNA"/>
</dbReference>
<dbReference type="InterPro" id="IPR008024">
    <property type="entry name" value="YiaAB"/>
</dbReference>
<dbReference type="GO" id="GO:0006974">
    <property type="term" value="P:DNA damage response"/>
    <property type="evidence" value="ECO:0007669"/>
    <property type="project" value="TreeGrafter"/>
</dbReference>
<protein>
    <submittedName>
        <fullName evidence="4">Inner membrane protein YiaB</fullName>
    </submittedName>
</protein>
<evidence type="ECO:0000313" key="4">
    <source>
        <dbReference type="EMBL" id="MCX9001859.1"/>
    </source>
</evidence>
<sequence>MKTTRLLPWILFLSGILTYSIGLWRACPLLSGKGYFLGALMTGMFVTYAYQRAVNLNQNDERFASVCQMVALITAGLLLVGVWNAPLAPFEIGLYPAAFFVCLAGQVLLLRPGPNEQKGES</sequence>
<evidence type="ECO:0000313" key="3">
    <source>
        <dbReference type="EMBL" id="KAA1145776.1"/>
    </source>
</evidence>
<proteinExistence type="predicted"/>
<dbReference type="RefSeq" id="WP_048215326.1">
    <property type="nucleotide sequence ID" value="NZ_CP055089.1"/>
</dbReference>
<keyword evidence="1" id="KW-1133">Transmembrane helix</keyword>
<organism evidence="3 5">
    <name type="scientific">Citrobacter portucalensis</name>
    <dbReference type="NCBI Taxonomy" id="1639133"/>
    <lineage>
        <taxon>Bacteria</taxon>
        <taxon>Pseudomonadati</taxon>
        <taxon>Pseudomonadota</taxon>
        <taxon>Gammaproteobacteria</taxon>
        <taxon>Enterobacterales</taxon>
        <taxon>Enterobacteriaceae</taxon>
        <taxon>Citrobacter</taxon>
        <taxon>Citrobacter freundii complex</taxon>
    </lineage>
</organism>
<dbReference type="EMBL" id="VTZD01000006">
    <property type="protein sequence ID" value="KAA1145776.1"/>
    <property type="molecule type" value="Genomic_DNA"/>
</dbReference>
<evidence type="ECO:0000259" key="2">
    <source>
        <dbReference type="Pfam" id="PF05360"/>
    </source>
</evidence>
<dbReference type="InterPro" id="IPR038972">
    <property type="entry name" value="YiaA-like"/>
</dbReference>
<dbReference type="Proteomes" id="UP000323297">
    <property type="component" value="Unassembled WGS sequence"/>
</dbReference>
<feature type="transmembrane region" description="Helical" evidence="1">
    <location>
        <begin position="92"/>
        <end position="110"/>
    </location>
</feature>
<name>A0A5B0T5T4_9ENTR</name>
<reference evidence="3 5" key="1">
    <citation type="submission" date="2019-08" db="EMBL/GenBank/DDBJ databases">
        <title>Draft genome sequence of Citrobacter portucalensis strain isolated from green turtle.</title>
        <authorList>
            <person name="Fernandes M.R."/>
            <person name="Sellera F.P."/>
            <person name="Goldeberg D.W."/>
            <person name="Costa D.C."/>
            <person name="Lincopan N."/>
        </authorList>
    </citation>
    <scope>NUCLEOTIDE SEQUENCE [LARGE SCALE GENOMIC DNA]</scope>
    <source>
        <strain evidence="3 5">TV06</strain>
    </source>
</reference>
<feature type="transmembrane region" description="Helical" evidence="1">
    <location>
        <begin position="63"/>
        <end position="86"/>
    </location>
</feature>
<keyword evidence="1" id="KW-0472">Membrane</keyword>
<dbReference type="AlphaFoldDB" id="A0A5B0T5T4"/>
<dbReference type="Proteomes" id="UP001207430">
    <property type="component" value="Unassembled WGS sequence"/>
</dbReference>
<gene>
    <name evidence="4" type="primary">yiaB</name>
    <name evidence="3" type="ORF">D3H66_05185</name>
    <name evidence="4" type="ORF">NLN86_09335</name>
</gene>
<dbReference type="Pfam" id="PF05360">
    <property type="entry name" value="YiaAB"/>
    <property type="match status" value="1"/>
</dbReference>
<dbReference type="GO" id="GO:0005886">
    <property type="term" value="C:plasma membrane"/>
    <property type="evidence" value="ECO:0007669"/>
    <property type="project" value="TreeGrafter"/>
</dbReference>
<feature type="domain" description="YiaAB two helix" evidence="2">
    <location>
        <begin position="9"/>
        <end position="54"/>
    </location>
</feature>